<dbReference type="GO" id="GO:0042147">
    <property type="term" value="P:retrograde transport, endosome to Golgi"/>
    <property type="evidence" value="ECO:0007669"/>
    <property type="project" value="TreeGrafter"/>
</dbReference>
<evidence type="ECO:0000256" key="2">
    <source>
        <dbReference type="SAM" id="MobiDB-lite"/>
    </source>
</evidence>
<proteinExistence type="predicted"/>
<feature type="domain" description="PX" evidence="3">
    <location>
        <begin position="294"/>
        <end position="411"/>
    </location>
</feature>
<evidence type="ECO:0000256" key="1">
    <source>
        <dbReference type="SAM" id="Coils"/>
    </source>
</evidence>
<feature type="coiled-coil region" evidence="1">
    <location>
        <begin position="507"/>
        <end position="591"/>
    </location>
</feature>
<dbReference type="InterPro" id="IPR027267">
    <property type="entry name" value="AH/BAR_dom_sf"/>
</dbReference>
<keyword evidence="1" id="KW-0175">Coiled coil</keyword>
<dbReference type="EMBL" id="MBFR01000580">
    <property type="protein sequence ID" value="PVU86948.1"/>
    <property type="molecule type" value="Genomic_DNA"/>
</dbReference>
<evidence type="ECO:0000313" key="4">
    <source>
        <dbReference type="EMBL" id="PVU86948.1"/>
    </source>
</evidence>
<dbReference type="Proteomes" id="UP000245383">
    <property type="component" value="Unassembled WGS sequence"/>
</dbReference>
<evidence type="ECO:0000313" key="6">
    <source>
        <dbReference type="Proteomes" id="UP000245383"/>
    </source>
</evidence>
<protein>
    <recommendedName>
        <fullName evidence="3">PX domain-containing protein</fullName>
    </recommendedName>
</protein>
<feature type="region of interest" description="Disordered" evidence="2">
    <location>
        <begin position="19"/>
        <end position="50"/>
    </location>
</feature>
<dbReference type="SUPFAM" id="SSF103657">
    <property type="entry name" value="BAR/IMD domain-like"/>
    <property type="match status" value="1"/>
</dbReference>
<accession>A0A2T9Y464</accession>
<dbReference type="PANTHER" id="PTHR10555:SF170">
    <property type="entry name" value="FI18122P1"/>
    <property type="match status" value="1"/>
</dbReference>
<dbReference type="AlphaFoldDB" id="A0A2T9Y464"/>
<feature type="region of interest" description="Disordered" evidence="2">
    <location>
        <begin position="110"/>
        <end position="143"/>
    </location>
</feature>
<dbReference type="STRING" id="133385.A0A2T9Y464"/>
<dbReference type="InterPro" id="IPR015404">
    <property type="entry name" value="Vps5_C"/>
</dbReference>
<sequence length="682" mass="77188">MFGSNFNDIIDPFAEEANAWGDSKPLSPANLSHSIPKSSSEFSPSEDHIQQLSPAHNQLNSSYSYSDSQQTDSFNAENVQSSTLLHQSVLTHTEESPIFDQQISISKDLKEKATISSQEPNAELSEDTKNQPKDSSPILLLSNSESPAARRPILFQKNKNKTRVLLSNKSQSASNHFVDPLSESQIINSPKDKAVSLGLNHQGTQDTALNNQSAFSASPSANSKKIYRVKGSNEISTTATINSIQFNPFANQDFVSLNESQQDLNITFQQNDDDILDDSDYKSDNEQDETYFSSTTKVSVSEPIKVTDSLSSHTVYKVSTQSSSSLFKASQFSVRRRYRDFEWLYQQLFYENPGIIIPPIPEKQSFGRFEQYFIENRQTGLQVHLDRVLAHPILCKNTSLILFLESEDFSTESKLLSDKRQDLTNTGSSFADLFGSNKYLIKNDPFTEKFKELELIESHLKALMKSLEQTNKQHEDLSLAHVELGEAFLELSKAENEFSSGNHLADLSRILLEMGRLQKKIEHLQGNIATKTKESLINTTEEYIRTVNSSRNTFMARIRAYNKYKNYESELEKLKKSLNQYNSRILKYKSNNGQSSASAQAASEKLNNLKLGIQRSETTVDNHLKIFESISLQLSDELERFDWLRVQSFQRSVESYLVSMIEIQDEIVGLWDGFSLLFESAV</sequence>
<comment type="caution">
    <text evidence="5">The sequence shown here is derived from an EMBL/GenBank/DDBJ whole genome shotgun (WGS) entry which is preliminary data.</text>
</comment>
<organism evidence="5 6">
    <name type="scientific">Smittium simulii</name>
    <dbReference type="NCBI Taxonomy" id="133385"/>
    <lineage>
        <taxon>Eukaryota</taxon>
        <taxon>Fungi</taxon>
        <taxon>Fungi incertae sedis</taxon>
        <taxon>Zoopagomycota</taxon>
        <taxon>Kickxellomycotina</taxon>
        <taxon>Harpellomycetes</taxon>
        <taxon>Harpellales</taxon>
        <taxon>Legeriomycetaceae</taxon>
        <taxon>Smittium</taxon>
    </lineage>
</organism>
<name>A0A2T9Y464_9FUNG</name>
<dbReference type="OrthoDB" id="271164at2759"/>
<dbReference type="PANTHER" id="PTHR10555">
    <property type="entry name" value="SORTING NEXIN"/>
    <property type="match status" value="1"/>
</dbReference>
<dbReference type="Pfam" id="PF09325">
    <property type="entry name" value="Vps5"/>
    <property type="match status" value="1"/>
</dbReference>
<keyword evidence="6" id="KW-1185">Reference proteome</keyword>
<dbReference type="Gene3D" id="1.20.1270.60">
    <property type="entry name" value="Arfaptin homology (AH) domain/BAR domain"/>
    <property type="match status" value="1"/>
</dbReference>
<dbReference type="SMART" id="SM00312">
    <property type="entry name" value="PX"/>
    <property type="match status" value="1"/>
</dbReference>
<dbReference type="Gene3D" id="3.30.1520.10">
    <property type="entry name" value="Phox-like domain"/>
    <property type="match status" value="1"/>
</dbReference>
<dbReference type="EMBL" id="MBFR01000552">
    <property type="protein sequence ID" value="PVU87107.1"/>
    <property type="molecule type" value="Genomic_DNA"/>
</dbReference>
<dbReference type="GO" id="GO:0035091">
    <property type="term" value="F:phosphatidylinositol binding"/>
    <property type="evidence" value="ECO:0007669"/>
    <property type="project" value="InterPro"/>
</dbReference>
<dbReference type="Pfam" id="PF00787">
    <property type="entry name" value="PX"/>
    <property type="match status" value="1"/>
</dbReference>
<dbReference type="InterPro" id="IPR001683">
    <property type="entry name" value="PX_dom"/>
</dbReference>
<dbReference type="GO" id="GO:0045053">
    <property type="term" value="P:protein retention in Golgi apparatus"/>
    <property type="evidence" value="ECO:0007669"/>
    <property type="project" value="TreeGrafter"/>
</dbReference>
<dbReference type="PROSITE" id="PS50195">
    <property type="entry name" value="PX"/>
    <property type="match status" value="1"/>
</dbReference>
<dbReference type="GO" id="GO:0005829">
    <property type="term" value="C:cytosol"/>
    <property type="evidence" value="ECO:0007669"/>
    <property type="project" value="GOC"/>
</dbReference>
<dbReference type="InterPro" id="IPR036871">
    <property type="entry name" value="PX_dom_sf"/>
</dbReference>
<feature type="compositionally biased region" description="Low complexity" evidence="2">
    <location>
        <begin position="32"/>
        <end position="43"/>
    </location>
</feature>
<reference evidence="5 6" key="1">
    <citation type="journal article" date="2018" name="MBio">
        <title>Comparative Genomics Reveals the Core Gene Toolbox for the Fungus-Insect Symbiosis.</title>
        <authorList>
            <person name="Wang Y."/>
            <person name="Stata M."/>
            <person name="Wang W."/>
            <person name="Stajich J.E."/>
            <person name="White M.M."/>
            <person name="Moncalvo J.M."/>
        </authorList>
    </citation>
    <scope>NUCLEOTIDE SEQUENCE [LARGE SCALE GENOMIC DNA]</scope>
    <source>
        <strain evidence="5 6">SWE-8-4</strain>
    </source>
</reference>
<evidence type="ECO:0000259" key="3">
    <source>
        <dbReference type="PROSITE" id="PS50195"/>
    </source>
</evidence>
<gene>
    <name evidence="5" type="ORF">BB561_006455</name>
    <name evidence="4" type="ORF">BB561_006503</name>
</gene>
<dbReference type="GO" id="GO:0005768">
    <property type="term" value="C:endosome"/>
    <property type="evidence" value="ECO:0007669"/>
    <property type="project" value="TreeGrafter"/>
</dbReference>
<feature type="coiled-coil region" evidence="1">
    <location>
        <begin position="453"/>
        <end position="480"/>
    </location>
</feature>
<dbReference type="SUPFAM" id="SSF64268">
    <property type="entry name" value="PX domain"/>
    <property type="match status" value="1"/>
</dbReference>
<evidence type="ECO:0000313" key="5">
    <source>
        <dbReference type="EMBL" id="PVU87107.1"/>
    </source>
</evidence>